<proteinExistence type="inferred from homology"/>
<keyword evidence="11" id="KW-1185">Reference proteome</keyword>
<dbReference type="Pfam" id="PF00840">
    <property type="entry name" value="Glyco_hydro_7"/>
    <property type="match status" value="2"/>
</dbReference>
<dbReference type="InterPro" id="IPR037019">
    <property type="entry name" value="Glyco_hydro_7_sf"/>
</dbReference>
<evidence type="ECO:0000256" key="3">
    <source>
        <dbReference type="ARBA" id="ARBA00012561"/>
    </source>
</evidence>
<comment type="similarity">
    <text evidence="2">Belongs to the glycosyl hydrolase 7 (cellulase C) family.</text>
</comment>
<accession>A0AB34IB17</accession>
<evidence type="ECO:0000256" key="2">
    <source>
        <dbReference type="ARBA" id="ARBA00006044"/>
    </source>
</evidence>
<dbReference type="GO" id="GO:0016162">
    <property type="term" value="F:cellulose 1,4-beta-cellobiosidase activity"/>
    <property type="evidence" value="ECO:0007669"/>
    <property type="project" value="UniProtKB-EC"/>
</dbReference>
<evidence type="ECO:0000256" key="6">
    <source>
        <dbReference type="ARBA" id="ARBA00023001"/>
    </source>
</evidence>
<gene>
    <name evidence="10" type="ORF">AB1Y20_014525</name>
</gene>
<organism evidence="10 11">
    <name type="scientific">Prymnesium parvum</name>
    <name type="common">Toxic golden alga</name>
    <dbReference type="NCBI Taxonomy" id="97485"/>
    <lineage>
        <taxon>Eukaryota</taxon>
        <taxon>Haptista</taxon>
        <taxon>Haptophyta</taxon>
        <taxon>Prymnesiophyceae</taxon>
        <taxon>Prymnesiales</taxon>
        <taxon>Prymnesiaceae</taxon>
        <taxon>Prymnesium</taxon>
    </lineage>
</organism>
<dbReference type="AlphaFoldDB" id="A0AB34IB17"/>
<dbReference type="SUPFAM" id="SSF49899">
    <property type="entry name" value="Concanavalin A-like lectins/glucanases"/>
    <property type="match status" value="1"/>
</dbReference>
<comment type="catalytic activity">
    <reaction evidence="1">
        <text>Hydrolysis of (1-&gt;4)-beta-D-glucosidic linkages in cellulose and cellotetraose, releasing cellobiose from the non-reducing ends of the chains.</text>
        <dbReference type="EC" id="3.2.1.91"/>
    </reaction>
</comment>
<keyword evidence="4" id="KW-0732">Signal</keyword>
<dbReference type="PRINTS" id="PR00734">
    <property type="entry name" value="GLHYDRLASE7"/>
</dbReference>
<evidence type="ECO:0000256" key="7">
    <source>
        <dbReference type="ARBA" id="ARBA00023277"/>
    </source>
</evidence>
<sequence length="341" mass="36575">MAADGAYTLFAETHAPPTPTQPATRPRRSLILAAALSACVLLSLRRPRRVEPPPPQLQTSAANLLTLRVDGVDAAYEVLGLNSTPSPRFRAAARTLQLQRGATAPTEGTRLWLGLGGGGGGGALRYARFRLLGRRLRYTIDLSAVGCSCNAALYWVSMPGVGPAGAPARGGLGNFYCDANEVGGVWCWEMDTIEANRHAMQVAPHACASPPGRYIAACDRGGAALNTRSLSARGLCAAKSCTIDTRHPFTHVQSFVQRESTLVRIENELRQGEKVFAFNSSASQEYLAQMSEALRDGMTLTFQVWGGPWSLMSWLDIMSGCLGDCPESAHVTYTDISIESM</sequence>
<dbReference type="Gene3D" id="2.70.100.10">
    <property type="entry name" value="Glycoside hydrolase, family 7, domain"/>
    <property type="match status" value="1"/>
</dbReference>
<evidence type="ECO:0000256" key="8">
    <source>
        <dbReference type="ARBA" id="ARBA00023295"/>
    </source>
</evidence>
<dbReference type="EMBL" id="JBGBPQ010000030">
    <property type="protein sequence ID" value="KAL1495881.1"/>
    <property type="molecule type" value="Genomic_DNA"/>
</dbReference>
<reference evidence="10 11" key="1">
    <citation type="journal article" date="2024" name="Science">
        <title>Giant polyketide synthase enzymes in the biosynthesis of giant marine polyether toxins.</title>
        <authorList>
            <person name="Fallon T.R."/>
            <person name="Shende V.V."/>
            <person name="Wierzbicki I.H."/>
            <person name="Pendleton A.L."/>
            <person name="Watervoot N.F."/>
            <person name="Auber R.P."/>
            <person name="Gonzalez D.J."/>
            <person name="Wisecaver J.H."/>
            <person name="Moore B.S."/>
        </authorList>
    </citation>
    <scope>NUCLEOTIDE SEQUENCE [LARGE SCALE GENOMIC DNA]</scope>
    <source>
        <strain evidence="10 11">12B1</strain>
    </source>
</reference>
<keyword evidence="8" id="KW-0326">Glycosidase</keyword>
<dbReference type="Proteomes" id="UP001515480">
    <property type="component" value="Unassembled WGS sequence"/>
</dbReference>
<evidence type="ECO:0000256" key="1">
    <source>
        <dbReference type="ARBA" id="ARBA00001641"/>
    </source>
</evidence>
<keyword evidence="6" id="KW-0136">Cellulose degradation</keyword>
<dbReference type="InterPro" id="IPR001722">
    <property type="entry name" value="Glyco_hydro_7"/>
</dbReference>
<dbReference type="GO" id="GO:0030245">
    <property type="term" value="P:cellulose catabolic process"/>
    <property type="evidence" value="ECO:0007669"/>
    <property type="project" value="UniProtKB-KW"/>
</dbReference>
<dbReference type="EC" id="3.2.1.91" evidence="3"/>
<comment type="caution">
    <text evidence="10">The sequence shown here is derived from an EMBL/GenBank/DDBJ whole genome shotgun (WGS) entry which is preliminary data.</text>
</comment>
<dbReference type="InterPro" id="IPR013320">
    <property type="entry name" value="ConA-like_dom_sf"/>
</dbReference>
<evidence type="ECO:0000313" key="10">
    <source>
        <dbReference type="EMBL" id="KAL1495881.1"/>
    </source>
</evidence>
<keyword evidence="7" id="KW-0119">Carbohydrate metabolism</keyword>
<evidence type="ECO:0000313" key="11">
    <source>
        <dbReference type="Proteomes" id="UP001515480"/>
    </source>
</evidence>
<evidence type="ECO:0000256" key="4">
    <source>
        <dbReference type="ARBA" id="ARBA00022729"/>
    </source>
</evidence>
<keyword evidence="9" id="KW-0624">Polysaccharide degradation</keyword>
<name>A0AB34IB17_PRYPA</name>
<protein>
    <recommendedName>
        <fullName evidence="3">cellulose 1,4-beta-cellobiosidase (non-reducing end)</fullName>
        <ecNumber evidence="3">3.2.1.91</ecNumber>
    </recommendedName>
</protein>
<evidence type="ECO:0000256" key="9">
    <source>
        <dbReference type="ARBA" id="ARBA00023326"/>
    </source>
</evidence>
<evidence type="ECO:0000256" key="5">
    <source>
        <dbReference type="ARBA" id="ARBA00022801"/>
    </source>
</evidence>
<dbReference type="PANTHER" id="PTHR33753:SF2">
    <property type="entry name" value="GLYCOSIDE HYDROLASE FAMILY 7 PROTEIN"/>
    <property type="match status" value="1"/>
</dbReference>
<keyword evidence="5" id="KW-0378">Hydrolase</keyword>
<dbReference type="PANTHER" id="PTHR33753">
    <property type="entry name" value="1,4-BETA-D-GLUCAN CELLOBIOHYDROLASE B"/>
    <property type="match status" value="1"/>
</dbReference>